<keyword evidence="3" id="KW-0963">Cytoplasm</keyword>
<dbReference type="KEGG" id="pti:PHATRDRAFT_12294"/>
<keyword evidence="5 6" id="KW-0413">Isomerase</keyword>
<dbReference type="PANTHER" id="PTHR43629:SF2">
    <property type="entry name" value="RHODANESE-LIKE_PPIC DOMAIN-CONTAINING PROTEIN 12, CHLOROPLASTIC"/>
    <property type="match status" value="1"/>
</dbReference>
<proteinExistence type="inferred from homology"/>
<dbReference type="InterPro" id="IPR046357">
    <property type="entry name" value="PPIase_dom_sf"/>
</dbReference>
<reference evidence="9" key="2">
    <citation type="submission" date="2008-08" db="EMBL/GenBank/DDBJ databases">
        <authorList>
            <consortium name="Diatom Consortium"/>
            <person name="Grigoriev I."/>
            <person name="Grimwood J."/>
            <person name="Kuo A."/>
            <person name="Otillar R.P."/>
            <person name="Salamov A."/>
            <person name="Detter J.C."/>
            <person name="Lindquist E."/>
            <person name="Shapiro H."/>
            <person name="Lucas S."/>
            <person name="Glavina del Rio T."/>
            <person name="Pitluck S."/>
            <person name="Rokhsar D."/>
            <person name="Bowler C."/>
        </authorList>
    </citation>
    <scope>GENOME REANNOTATION</scope>
    <source>
        <strain evidence="9">CCAP 1055/1</strain>
    </source>
</reference>
<keyword evidence="5 6" id="KW-0697">Rotamase</keyword>
<dbReference type="PaxDb" id="2850-Phatr12294"/>
<dbReference type="eggNOG" id="ENOG502SBZU">
    <property type="taxonomic scope" value="Eukaryota"/>
</dbReference>
<dbReference type="EMBL" id="CM000611">
    <property type="protein sequence ID" value="EEC48368.1"/>
    <property type="molecule type" value="Genomic_DNA"/>
</dbReference>
<dbReference type="InterPro" id="IPR052204">
    <property type="entry name" value="PpiC/parvulin_rotamase"/>
</dbReference>
<comment type="function">
    <text evidence="4">PPIases accelerate the folding of proteins. It prefers amino acid residues with hydrophobic side chains like leucine and phenylalanine in the P1 position of the peptides substrates.</text>
</comment>
<dbReference type="InParanoid" id="B7FZN4"/>
<evidence type="ECO:0000313" key="8">
    <source>
        <dbReference type="EMBL" id="EEC48368.1"/>
    </source>
</evidence>
<evidence type="ECO:0000259" key="7">
    <source>
        <dbReference type="PROSITE" id="PS50198"/>
    </source>
</evidence>
<dbReference type="AlphaFoldDB" id="B7FZN4"/>
<organism evidence="8 9">
    <name type="scientific">Phaeodactylum tricornutum (strain CCAP 1055/1)</name>
    <dbReference type="NCBI Taxonomy" id="556484"/>
    <lineage>
        <taxon>Eukaryota</taxon>
        <taxon>Sar</taxon>
        <taxon>Stramenopiles</taxon>
        <taxon>Ochrophyta</taxon>
        <taxon>Bacillariophyta</taxon>
        <taxon>Bacillariophyceae</taxon>
        <taxon>Bacillariophycidae</taxon>
        <taxon>Naviculales</taxon>
        <taxon>Phaeodactylaceae</taxon>
        <taxon>Phaeodactylum</taxon>
    </lineage>
</organism>
<dbReference type="GeneID" id="7200774"/>
<dbReference type="Gene3D" id="3.10.50.40">
    <property type="match status" value="1"/>
</dbReference>
<dbReference type="RefSeq" id="XP_002180177.1">
    <property type="nucleotide sequence ID" value="XM_002180141.1"/>
</dbReference>
<keyword evidence="9" id="KW-1185">Reference proteome</keyword>
<evidence type="ECO:0000313" key="9">
    <source>
        <dbReference type="Proteomes" id="UP000000759"/>
    </source>
</evidence>
<protein>
    <recommendedName>
        <fullName evidence="6">Peptidyl-prolyl cis-trans isomerase</fullName>
        <ecNumber evidence="6">5.2.1.8</ecNumber>
    </recommendedName>
</protein>
<comment type="subcellular location">
    <subcellularLocation>
        <location evidence="1">Cytoplasm</location>
    </subcellularLocation>
</comment>
<evidence type="ECO:0000256" key="6">
    <source>
        <dbReference type="RuleBase" id="RU363014"/>
    </source>
</evidence>
<feature type="non-terminal residue" evidence="8">
    <location>
        <position position="1"/>
    </location>
</feature>
<dbReference type="InterPro" id="IPR023058">
    <property type="entry name" value="PPIase_PpiC_CS"/>
</dbReference>
<comment type="catalytic activity">
    <reaction evidence="6">
        <text>[protein]-peptidylproline (omega=180) = [protein]-peptidylproline (omega=0)</text>
        <dbReference type="Rhea" id="RHEA:16237"/>
        <dbReference type="Rhea" id="RHEA-COMP:10747"/>
        <dbReference type="Rhea" id="RHEA-COMP:10748"/>
        <dbReference type="ChEBI" id="CHEBI:83833"/>
        <dbReference type="ChEBI" id="CHEBI:83834"/>
        <dbReference type="EC" id="5.2.1.8"/>
    </reaction>
</comment>
<dbReference type="EC" id="5.2.1.8" evidence="6"/>
<reference evidence="8 9" key="1">
    <citation type="journal article" date="2008" name="Nature">
        <title>The Phaeodactylum genome reveals the evolutionary history of diatom genomes.</title>
        <authorList>
            <person name="Bowler C."/>
            <person name="Allen A.E."/>
            <person name="Badger J.H."/>
            <person name="Grimwood J."/>
            <person name="Jabbari K."/>
            <person name="Kuo A."/>
            <person name="Maheswari U."/>
            <person name="Martens C."/>
            <person name="Maumus F."/>
            <person name="Otillar R.P."/>
            <person name="Rayko E."/>
            <person name="Salamov A."/>
            <person name="Vandepoele K."/>
            <person name="Beszteri B."/>
            <person name="Gruber A."/>
            <person name="Heijde M."/>
            <person name="Katinka M."/>
            <person name="Mock T."/>
            <person name="Valentin K."/>
            <person name="Verret F."/>
            <person name="Berges J.A."/>
            <person name="Brownlee C."/>
            <person name="Cadoret J.P."/>
            <person name="Chiovitti A."/>
            <person name="Choi C.J."/>
            <person name="Coesel S."/>
            <person name="De Martino A."/>
            <person name="Detter J.C."/>
            <person name="Durkin C."/>
            <person name="Falciatore A."/>
            <person name="Fournet J."/>
            <person name="Haruta M."/>
            <person name="Huysman M.J."/>
            <person name="Jenkins B.D."/>
            <person name="Jiroutova K."/>
            <person name="Jorgensen R.E."/>
            <person name="Joubert Y."/>
            <person name="Kaplan A."/>
            <person name="Kroger N."/>
            <person name="Kroth P.G."/>
            <person name="La Roche J."/>
            <person name="Lindquist E."/>
            <person name="Lommer M."/>
            <person name="Martin-Jezequel V."/>
            <person name="Lopez P.J."/>
            <person name="Lucas S."/>
            <person name="Mangogna M."/>
            <person name="McGinnis K."/>
            <person name="Medlin L.K."/>
            <person name="Montsant A."/>
            <person name="Oudot-Le Secq M.P."/>
            <person name="Napoli C."/>
            <person name="Obornik M."/>
            <person name="Parker M.S."/>
            <person name="Petit J.L."/>
            <person name="Porcel B.M."/>
            <person name="Poulsen N."/>
            <person name="Robison M."/>
            <person name="Rychlewski L."/>
            <person name="Rynearson T.A."/>
            <person name="Schmutz J."/>
            <person name="Shapiro H."/>
            <person name="Siaut M."/>
            <person name="Stanley M."/>
            <person name="Sussman M.R."/>
            <person name="Taylor A.R."/>
            <person name="Vardi A."/>
            <person name="von Dassow P."/>
            <person name="Vyverman W."/>
            <person name="Willis A."/>
            <person name="Wyrwicz L.S."/>
            <person name="Rokhsar D.S."/>
            <person name="Weissenbach J."/>
            <person name="Armbrust E.V."/>
            <person name="Green B.R."/>
            <person name="Van de Peer Y."/>
            <person name="Grigoriev I.V."/>
        </authorList>
    </citation>
    <scope>NUCLEOTIDE SEQUENCE [LARGE SCALE GENOMIC DNA]</scope>
    <source>
        <strain evidence="8 9">CCAP 1055/1</strain>
    </source>
</reference>
<gene>
    <name evidence="8" type="ORF">PHATRDRAFT_12294</name>
</gene>
<evidence type="ECO:0000256" key="5">
    <source>
        <dbReference type="PROSITE-ProRule" id="PRU00278"/>
    </source>
</evidence>
<accession>B7FZN4</accession>
<dbReference type="PROSITE" id="PS50198">
    <property type="entry name" value="PPIC_PPIASE_2"/>
    <property type="match status" value="1"/>
</dbReference>
<comment type="similarity">
    <text evidence="2">Belongs to the PpiC/parvulin rotamase family.</text>
</comment>
<dbReference type="PROSITE" id="PS01096">
    <property type="entry name" value="PPIC_PPIASE_1"/>
    <property type="match status" value="1"/>
</dbReference>
<evidence type="ECO:0000256" key="3">
    <source>
        <dbReference type="ARBA" id="ARBA00022490"/>
    </source>
</evidence>
<evidence type="ECO:0000256" key="2">
    <source>
        <dbReference type="ARBA" id="ARBA00007656"/>
    </source>
</evidence>
<dbReference type="SUPFAM" id="SSF54534">
    <property type="entry name" value="FKBP-like"/>
    <property type="match status" value="1"/>
</dbReference>
<evidence type="ECO:0000256" key="4">
    <source>
        <dbReference type="ARBA" id="ARBA00046231"/>
    </source>
</evidence>
<evidence type="ECO:0000256" key="1">
    <source>
        <dbReference type="ARBA" id="ARBA00004496"/>
    </source>
</evidence>
<sequence>ATARHILVKNPDDIEKIRGELAKDSFAKVAQQFSTCPSASQGGSLGSFYPGTMVKEFDAVIFDPETKLGEVVGPVQTQFGNHFIVVDKRSGV</sequence>
<dbReference type="Pfam" id="PF00639">
    <property type="entry name" value="Rotamase"/>
    <property type="match status" value="1"/>
</dbReference>
<dbReference type="InterPro" id="IPR000297">
    <property type="entry name" value="PPIase_PpiC"/>
</dbReference>
<dbReference type="STRING" id="556484.B7FZN4"/>
<dbReference type="GO" id="GO:0005737">
    <property type="term" value="C:cytoplasm"/>
    <property type="evidence" value="ECO:0007669"/>
    <property type="project" value="UniProtKB-SubCell"/>
</dbReference>
<name>B7FZN4_PHATC</name>
<dbReference type="HOGENOM" id="CLU_090028_6_0_1"/>
<dbReference type="Proteomes" id="UP000000759">
    <property type="component" value="Chromosome 8"/>
</dbReference>
<dbReference type="PANTHER" id="PTHR43629">
    <property type="entry name" value="PEPTIDYL-PROLYL CIS-TRANS ISOMERASE"/>
    <property type="match status" value="1"/>
</dbReference>
<dbReference type="OrthoDB" id="1911748at2759"/>
<feature type="domain" description="PpiC" evidence="7">
    <location>
        <begin position="1"/>
        <end position="88"/>
    </location>
</feature>
<dbReference type="GO" id="GO:0003755">
    <property type="term" value="F:peptidyl-prolyl cis-trans isomerase activity"/>
    <property type="evidence" value="ECO:0007669"/>
    <property type="project" value="UniProtKB-UniRule"/>
</dbReference>